<dbReference type="InterPro" id="IPR032250">
    <property type="entry name" value="DUF4825"/>
</dbReference>
<organism evidence="3 4">
    <name type="scientific">Macrococcus lamae</name>
    <dbReference type="NCBI Taxonomy" id="198484"/>
    <lineage>
        <taxon>Bacteria</taxon>
        <taxon>Bacillati</taxon>
        <taxon>Bacillota</taxon>
        <taxon>Bacilli</taxon>
        <taxon>Bacillales</taxon>
        <taxon>Staphylococcaceae</taxon>
        <taxon>Macrococcus</taxon>
    </lineage>
</organism>
<evidence type="ECO:0000256" key="1">
    <source>
        <dbReference type="SAM" id="SignalP"/>
    </source>
</evidence>
<keyword evidence="1" id="KW-0732">Signal</keyword>
<evidence type="ECO:0000313" key="4">
    <source>
        <dbReference type="Proteomes" id="UP000294802"/>
    </source>
</evidence>
<feature type="chain" id="PRO_5020660852" evidence="1">
    <location>
        <begin position="23"/>
        <end position="149"/>
    </location>
</feature>
<feature type="domain" description="DUF4825" evidence="2">
    <location>
        <begin position="30"/>
        <end position="114"/>
    </location>
</feature>
<protein>
    <submittedName>
        <fullName evidence="3">DUF4825 domain-containing protein</fullName>
    </submittedName>
</protein>
<evidence type="ECO:0000313" key="3">
    <source>
        <dbReference type="EMBL" id="TDM07927.1"/>
    </source>
</evidence>
<dbReference type="AlphaFoldDB" id="A0A4R6BTM1"/>
<dbReference type="Pfam" id="PF16107">
    <property type="entry name" value="DUF4825"/>
    <property type="match status" value="1"/>
</dbReference>
<accession>A0A4R6BTM1</accession>
<reference evidence="3 4" key="1">
    <citation type="submission" date="2019-01" db="EMBL/GenBank/DDBJ databases">
        <title>Draft genome sequences of the type strains of six Macrococcus species.</title>
        <authorList>
            <person name="Mazhar S."/>
            <person name="Altermann E."/>
            <person name="Hill C."/>
            <person name="Mcauliffe O."/>
        </authorList>
    </citation>
    <scope>NUCLEOTIDE SEQUENCE [LARGE SCALE GENOMIC DNA]</scope>
    <source>
        <strain evidence="3 4">CCM4815</strain>
    </source>
</reference>
<sequence length="149" mass="16641">MKKIVSLLIMIAMLCACSNAEAGDADALWDLKTAHTGDNNAVIHILEEAGAKQYGDYTIELQTTTEPYGLIIDYKSVNDQASKKALEKVSGLAVGLIDNLGYVDVKTPDKTYHFTEKKLNKDFNINVKQMSKDKEKLKRFLEKQSKVNQ</sequence>
<dbReference type="PROSITE" id="PS51257">
    <property type="entry name" value="PROKAR_LIPOPROTEIN"/>
    <property type="match status" value="1"/>
</dbReference>
<evidence type="ECO:0000259" key="2">
    <source>
        <dbReference type="Pfam" id="PF16107"/>
    </source>
</evidence>
<dbReference type="EMBL" id="SCWB01000012">
    <property type="protein sequence ID" value="TDM07927.1"/>
    <property type="molecule type" value="Genomic_DNA"/>
</dbReference>
<comment type="caution">
    <text evidence="3">The sequence shown here is derived from an EMBL/GenBank/DDBJ whole genome shotgun (WGS) entry which is preliminary data.</text>
</comment>
<name>A0A4R6BTM1_9STAP</name>
<feature type="signal peptide" evidence="1">
    <location>
        <begin position="1"/>
        <end position="22"/>
    </location>
</feature>
<dbReference type="OrthoDB" id="2352542at2"/>
<dbReference type="Proteomes" id="UP000294802">
    <property type="component" value="Unassembled WGS sequence"/>
</dbReference>
<gene>
    <name evidence="3" type="ORF">ERX29_07705</name>
</gene>
<dbReference type="RefSeq" id="WP_133444122.1">
    <property type="nucleotide sequence ID" value="NZ_SCWB01000012.1"/>
</dbReference>
<keyword evidence="4" id="KW-1185">Reference proteome</keyword>
<proteinExistence type="predicted"/>